<evidence type="ECO:0000256" key="1">
    <source>
        <dbReference type="SAM" id="MobiDB-lite"/>
    </source>
</evidence>
<organism evidence="3 4">
    <name type="scientific">Brassica cretica</name>
    <name type="common">Mustard</name>
    <dbReference type="NCBI Taxonomy" id="69181"/>
    <lineage>
        <taxon>Eukaryota</taxon>
        <taxon>Viridiplantae</taxon>
        <taxon>Streptophyta</taxon>
        <taxon>Embryophyta</taxon>
        <taxon>Tracheophyta</taxon>
        <taxon>Spermatophyta</taxon>
        <taxon>Magnoliopsida</taxon>
        <taxon>eudicotyledons</taxon>
        <taxon>Gunneridae</taxon>
        <taxon>Pentapetalae</taxon>
        <taxon>rosids</taxon>
        <taxon>malvids</taxon>
        <taxon>Brassicales</taxon>
        <taxon>Brassicaceae</taxon>
        <taxon>Brassiceae</taxon>
        <taxon>Brassica</taxon>
    </lineage>
</organism>
<evidence type="ECO:0008006" key="5">
    <source>
        <dbReference type="Google" id="ProtNLM"/>
    </source>
</evidence>
<sequence>MLLPTLQVPCRTMLATTATIVTYVVFNREMTKLTKQDAAALALEGSISSFKASVIGGEGRETTASASNTVPAAKIEIGGDEANPAGFQGKDNSRKRP</sequence>
<dbReference type="Proteomes" id="UP000266723">
    <property type="component" value="Unassembled WGS sequence"/>
</dbReference>
<dbReference type="EMBL" id="QGKV02000832">
    <property type="protein sequence ID" value="KAF3550375.1"/>
    <property type="molecule type" value="Genomic_DNA"/>
</dbReference>
<keyword evidence="2" id="KW-0472">Membrane</keyword>
<reference evidence="3 4" key="1">
    <citation type="journal article" date="2020" name="BMC Genomics">
        <title>Intraspecific diversification of the crop wild relative Brassica cretica Lam. using demographic model selection.</title>
        <authorList>
            <person name="Kioukis A."/>
            <person name="Michalopoulou V.A."/>
            <person name="Briers L."/>
            <person name="Pirintsos S."/>
            <person name="Studholme D.J."/>
            <person name="Pavlidis P."/>
            <person name="Sarris P.F."/>
        </authorList>
    </citation>
    <scope>NUCLEOTIDE SEQUENCE [LARGE SCALE GENOMIC DNA]</scope>
    <source>
        <strain evidence="4">cv. PFS-1207/04</strain>
    </source>
</reference>
<keyword evidence="2" id="KW-0812">Transmembrane</keyword>
<protein>
    <recommendedName>
        <fullName evidence="5">SMP domain-containing protein</fullName>
    </recommendedName>
</protein>
<accession>A0ABQ7CDL4</accession>
<keyword evidence="4" id="KW-1185">Reference proteome</keyword>
<evidence type="ECO:0000313" key="4">
    <source>
        <dbReference type="Proteomes" id="UP000266723"/>
    </source>
</evidence>
<gene>
    <name evidence="3" type="ORF">DY000_02010497</name>
</gene>
<evidence type="ECO:0000313" key="3">
    <source>
        <dbReference type="EMBL" id="KAF3550375.1"/>
    </source>
</evidence>
<feature type="transmembrane region" description="Helical" evidence="2">
    <location>
        <begin position="6"/>
        <end position="26"/>
    </location>
</feature>
<comment type="caution">
    <text evidence="3">The sequence shown here is derived from an EMBL/GenBank/DDBJ whole genome shotgun (WGS) entry which is preliminary data.</text>
</comment>
<keyword evidence="2" id="KW-1133">Transmembrane helix</keyword>
<proteinExistence type="predicted"/>
<feature type="region of interest" description="Disordered" evidence="1">
    <location>
        <begin position="60"/>
        <end position="97"/>
    </location>
</feature>
<name>A0ABQ7CDL4_BRACR</name>
<evidence type="ECO:0000256" key="2">
    <source>
        <dbReference type="SAM" id="Phobius"/>
    </source>
</evidence>